<evidence type="ECO:0000259" key="1">
    <source>
        <dbReference type="Pfam" id="PF01370"/>
    </source>
</evidence>
<name>A0AAU8G5B7_9MICO</name>
<reference evidence="2" key="1">
    <citation type="submission" date="2024-06" db="EMBL/GenBank/DDBJ databases">
        <title>Complete genome sequence of the cellulolytic actinobacterium, Cellulosimicrobium ES-005.</title>
        <authorList>
            <person name="Matthews C.T."/>
            <person name="Underwood K.D."/>
            <person name="Ghanchi K.M."/>
            <person name="Fields S.D."/>
            <person name="Gardner S.G."/>
        </authorList>
    </citation>
    <scope>NUCLEOTIDE SEQUENCE</scope>
    <source>
        <strain evidence="2">ES-005</strain>
    </source>
</reference>
<proteinExistence type="predicted"/>
<dbReference type="Gene3D" id="3.40.50.720">
    <property type="entry name" value="NAD(P)-binding Rossmann-like Domain"/>
    <property type="match status" value="1"/>
</dbReference>
<feature type="domain" description="NAD-dependent epimerase/dehydratase" evidence="1">
    <location>
        <begin position="10"/>
        <end position="228"/>
    </location>
</feature>
<protein>
    <submittedName>
        <fullName evidence="2">NAD-dependent epimerase/dehydratase family protein</fullName>
    </submittedName>
</protein>
<gene>
    <name evidence="2" type="ORF">ABRQ22_04265</name>
</gene>
<organism evidence="2">
    <name type="scientific">Cellulosimicrobium sp. ES-005</name>
    <dbReference type="NCBI Taxonomy" id="3163031"/>
    <lineage>
        <taxon>Bacteria</taxon>
        <taxon>Bacillati</taxon>
        <taxon>Actinomycetota</taxon>
        <taxon>Actinomycetes</taxon>
        <taxon>Micrococcales</taxon>
        <taxon>Promicromonosporaceae</taxon>
        <taxon>Cellulosimicrobium</taxon>
    </lineage>
</organism>
<dbReference type="InterPro" id="IPR036291">
    <property type="entry name" value="NAD(P)-bd_dom_sf"/>
</dbReference>
<dbReference type="PANTHER" id="PTHR43245">
    <property type="entry name" value="BIFUNCTIONAL POLYMYXIN RESISTANCE PROTEIN ARNA"/>
    <property type="match status" value="1"/>
</dbReference>
<dbReference type="Pfam" id="PF01370">
    <property type="entry name" value="Epimerase"/>
    <property type="match status" value="1"/>
</dbReference>
<dbReference type="EMBL" id="CP159290">
    <property type="protein sequence ID" value="XCH30910.1"/>
    <property type="molecule type" value="Genomic_DNA"/>
</dbReference>
<dbReference type="InterPro" id="IPR001509">
    <property type="entry name" value="Epimerase_deHydtase"/>
</dbReference>
<sequence length="319" mass="33719">MNRAGGATTLVVGAGGLLGRAVTRELDRRGTSSVRARVRWGVRADAVEDLGRAVDELLRTAGDGPWAVVWAAGAGVTASTADALGAELDVIRDVVSRLRALPTDVAARGALLFASSAGGLYAGSDDPPFTEETAPRPLAEYGRAKLDAEDAFRTLGGAGTRVVLARIANIYGPGQNLAKPQGLISQLCLAHHTARPIGIYVPLDTLRDYLFVDDCAAMVLDTLDRAATLPPGSEPVVKILASQQSVSIATLLGEMRRIYKRRPQAVLAASPFTSRQALDLRFRSRVWPELDHRAFVPLPVGIAATGADIGLALRSRTRG</sequence>
<dbReference type="SUPFAM" id="SSF51735">
    <property type="entry name" value="NAD(P)-binding Rossmann-fold domains"/>
    <property type="match status" value="1"/>
</dbReference>
<dbReference type="InterPro" id="IPR050177">
    <property type="entry name" value="Lipid_A_modif_metabolic_enz"/>
</dbReference>
<dbReference type="AlphaFoldDB" id="A0AAU8G5B7"/>
<evidence type="ECO:0000313" key="2">
    <source>
        <dbReference type="EMBL" id="XCH30910.1"/>
    </source>
</evidence>
<dbReference type="RefSeq" id="WP_253053203.1">
    <property type="nucleotide sequence ID" value="NZ_CP159290.1"/>
</dbReference>
<accession>A0AAU8G5B7</accession>